<dbReference type="SUPFAM" id="SSF52499">
    <property type="entry name" value="Isochorismatase-like hydrolases"/>
    <property type="match status" value="1"/>
</dbReference>
<gene>
    <name evidence="3" type="ORF">QRT04_08465</name>
</gene>
<evidence type="ECO:0000259" key="2">
    <source>
        <dbReference type="Pfam" id="PF00857"/>
    </source>
</evidence>
<accession>A0ABT7SFJ4</accession>
<reference evidence="3 4" key="1">
    <citation type="submission" date="2023-06" db="EMBL/GenBank/DDBJ databases">
        <title>Cellulomonas sp. MW4 Whole genome sequence.</title>
        <authorList>
            <person name="Park S."/>
        </authorList>
    </citation>
    <scope>NUCLEOTIDE SEQUENCE [LARGE SCALE GENOMIC DNA]</scope>
    <source>
        <strain evidence="3 4">MW4</strain>
    </source>
</reference>
<evidence type="ECO:0000256" key="1">
    <source>
        <dbReference type="ARBA" id="ARBA00022801"/>
    </source>
</evidence>
<protein>
    <submittedName>
        <fullName evidence="3">Isochorismatase family cysteine hydrolase</fullName>
        <ecNumber evidence="3">3.-.-.-</ecNumber>
    </submittedName>
</protein>
<evidence type="ECO:0000313" key="4">
    <source>
        <dbReference type="Proteomes" id="UP001529338"/>
    </source>
</evidence>
<dbReference type="EC" id="3.-.-.-" evidence="3"/>
<dbReference type="InterPro" id="IPR050272">
    <property type="entry name" value="Isochorismatase-like_hydrls"/>
</dbReference>
<dbReference type="PANTHER" id="PTHR43540:SF6">
    <property type="entry name" value="ISOCHORISMATASE-LIKE DOMAIN-CONTAINING PROTEIN"/>
    <property type="match status" value="1"/>
</dbReference>
<sequence>MTTTVDHTSLHVDRAALVVIDVQTDFVDGSATVPGTAEVLPRLAQLIRAFRAAGRPVAHVVRLYVPGSADVDTVRRAAVEGGAQIVAPGTPGAQIPAVLTGGAAVELDAGLLLAGGLQELGAREVVVGKQRWSAFHRTGLDAWLAAQDVDSVVVAGCNLPNCPRATLFDASERDYRTALVVDATSQTTPERLADLTLIGVNLVTTDELAARLLAP</sequence>
<dbReference type="Proteomes" id="UP001529338">
    <property type="component" value="Unassembled WGS sequence"/>
</dbReference>
<dbReference type="EMBL" id="JAUCGQ010000001">
    <property type="protein sequence ID" value="MDM7854962.1"/>
    <property type="molecule type" value="Genomic_DNA"/>
</dbReference>
<proteinExistence type="predicted"/>
<dbReference type="InterPro" id="IPR036380">
    <property type="entry name" value="Isochorismatase-like_sf"/>
</dbReference>
<dbReference type="Gene3D" id="3.40.50.850">
    <property type="entry name" value="Isochorismatase-like"/>
    <property type="match status" value="1"/>
</dbReference>
<keyword evidence="1 3" id="KW-0378">Hydrolase</keyword>
<keyword evidence="4" id="KW-1185">Reference proteome</keyword>
<feature type="domain" description="Isochorismatase-like" evidence="2">
    <location>
        <begin position="15"/>
        <end position="191"/>
    </location>
</feature>
<dbReference type="RefSeq" id="WP_289454777.1">
    <property type="nucleotide sequence ID" value="NZ_JAUCGQ010000001.1"/>
</dbReference>
<dbReference type="Pfam" id="PF00857">
    <property type="entry name" value="Isochorismatase"/>
    <property type="match status" value="1"/>
</dbReference>
<dbReference type="GO" id="GO:0016787">
    <property type="term" value="F:hydrolase activity"/>
    <property type="evidence" value="ECO:0007669"/>
    <property type="project" value="UniProtKB-KW"/>
</dbReference>
<comment type="caution">
    <text evidence="3">The sequence shown here is derived from an EMBL/GenBank/DDBJ whole genome shotgun (WGS) entry which is preliminary data.</text>
</comment>
<dbReference type="CDD" id="cd00431">
    <property type="entry name" value="cysteine_hydrolases"/>
    <property type="match status" value="1"/>
</dbReference>
<dbReference type="PANTHER" id="PTHR43540">
    <property type="entry name" value="PEROXYUREIDOACRYLATE/UREIDOACRYLATE AMIDOHYDROLASE-RELATED"/>
    <property type="match status" value="1"/>
</dbReference>
<evidence type="ECO:0000313" key="3">
    <source>
        <dbReference type="EMBL" id="MDM7854962.1"/>
    </source>
</evidence>
<name>A0ABT7SFJ4_9CELL</name>
<dbReference type="InterPro" id="IPR000868">
    <property type="entry name" value="Isochorismatase-like_dom"/>
</dbReference>
<organism evidence="3 4">
    <name type="scientific">Cellulomonas alba</name>
    <dbReference type="NCBI Taxonomy" id="3053467"/>
    <lineage>
        <taxon>Bacteria</taxon>
        <taxon>Bacillati</taxon>
        <taxon>Actinomycetota</taxon>
        <taxon>Actinomycetes</taxon>
        <taxon>Micrococcales</taxon>
        <taxon>Cellulomonadaceae</taxon>
        <taxon>Cellulomonas</taxon>
    </lineage>
</organism>